<dbReference type="SMART" id="SM00137">
    <property type="entry name" value="MAM"/>
    <property type="match status" value="2"/>
</dbReference>
<dbReference type="InterPro" id="IPR013320">
    <property type="entry name" value="ConA-like_dom_sf"/>
</dbReference>
<dbReference type="SUPFAM" id="SSF49899">
    <property type="entry name" value="Concanavalin A-like lectins/glucanases"/>
    <property type="match status" value="2"/>
</dbReference>
<dbReference type="InterPro" id="IPR024079">
    <property type="entry name" value="MetalloPept_cat_dom_sf"/>
</dbReference>
<evidence type="ECO:0000256" key="3">
    <source>
        <dbReference type="SAM" id="SignalP"/>
    </source>
</evidence>
<protein>
    <recommendedName>
        <fullName evidence="4">MAM domain-containing protein</fullName>
    </recommendedName>
</protein>
<dbReference type="eggNOG" id="COG1572">
    <property type="taxonomic scope" value="Bacteria"/>
</dbReference>
<dbReference type="OrthoDB" id="9792152at2"/>
<dbReference type="NCBIfam" id="TIGR04183">
    <property type="entry name" value="Por_Secre_tail"/>
    <property type="match status" value="1"/>
</dbReference>
<evidence type="ECO:0000256" key="1">
    <source>
        <dbReference type="ARBA" id="ARBA00022729"/>
    </source>
</evidence>
<dbReference type="CDD" id="cd06263">
    <property type="entry name" value="MAM"/>
    <property type="match status" value="2"/>
</dbReference>
<dbReference type="InterPro" id="IPR051560">
    <property type="entry name" value="MAM_domain-containing"/>
</dbReference>
<keyword evidence="1 3" id="KW-0732">Signal</keyword>
<dbReference type="eggNOG" id="COG3227">
    <property type="taxonomic scope" value="Bacteria"/>
</dbReference>
<dbReference type="AlphaFoldDB" id="A0A023BWM3"/>
<feature type="chain" id="PRO_5001517585" description="MAM domain-containing protein" evidence="3">
    <location>
        <begin position="25"/>
        <end position="730"/>
    </location>
</feature>
<dbReference type="GO" id="GO:0004553">
    <property type="term" value="F:hydrolase activity, hydrolyzing O-glycosyl compounds"/>
    <property type="evidence" value="ECO:0007669"/>
    <property type="project" value="UniProtKB-ARBA"/>
</dbReference>
<evidence type="ECO:0000313" key="6">
    <source>
        <dbReference type="Proteomes" id="UP000023541"/>
    </source>
</evidence>
<gene>
    <name evidence="5" type="ORF">ATO12_11820</name>
</gene>
<dbReference type="NCBIfam" id="NF038128">
    <property type="entry name" value="choice_anch_J"/>
    <property type="match status" value="2"/>
</dbReference>
<dbReference type="RefSeq" id="WP_081801998.1">
    <property type="nucleotide sequence ID" value="NZ_AQRA01000003.1"/>
</dbReference>
<dbReference type="Proteomes" id="UP000023541">
    <property type="component" value="Unassembled WGS sequence"/>
</dbReference>
<proteinExistence type="predicted"/>
<dbReference type="GO" id="GO:0008237">
    <property type="term" value="F:metallopeptidase activity"/>
    <property type="evidence" value="ECO:0007669"/>
    <property type="project" value="InterPro"/>
</dbReference>
<dbReference type="GO" id="GO:0016020">
    <property type="term" value="C:membrane"/>
    <property type="evidence" value="ECO:0007669"/>
    <property type="project" value="InterPro"/>
</dbReference>
<sequence>MKSRKQIVVFLAIAMLTTVRFGFAQEKDCGAEPPKNYDTFMLKRLKSITDNGNKALATPVSLPIQHHVSRNSSGGSPAVSSAQIQNVMDELNATYAPMNISFHEYAPTKYIDKTSWNNSFNKSNDSQLVQYEVAEAINIFYFSEVTSGSSTICGFAKFPGTGNRAILDASCSQNGSTSSHELGHYFSILHTHSTSNGRELVQRTNCSSAGDFFCDTPADPRLSGLVNSSCNYTGTATDANGDQYQPDVNNVMSYTRKSCRTGGFSSQQQNAIVASLESDRSYLTSPTNPPVCTTINNFPYSESFESGLGDWTNATGDDIEWTRDSNGTPSSGTGPSTAQNGSFYLYTEASTNVTPAGSPNKTAILNSPCIDLPQASNMSLEFGYHMLGRDIGTIEVLISTNDGTSYTSIWSQNGDKGDTWNQAIVNLSGYSGVIKLQFKGTTGASWRSDMAIDNIKIKETTTNPSSCNGITSFPYSESFESGIGEWTQETSDNINWTVDSNGTPSSSTGPSSATNGSNYIFTEASGSGNGYPNKVALLTSPCVDLTNESNAELSFDYHMYGSNMGTLEVRVSTNDGVNWTTAWSKNGNQGNSWSSQTVNLSAYSGSTIKLQLKGTTGSSYRSDMAIDNLKITSGAADSDLADNETHTTNQKITIYPNPITSGSLSIQRSGFSKNGEKTQITITDFLGKTIDVVNSNNETTAYDVSNLSNGVYFIIINNKEGQVTRKFIKR</sequence>
<comment type="caution">
    <text evidence="5">The sequence shown here is derived from an EMBL/GenBank/DDBJ whole genome shotgun (WGS) entry which is preliminary data.</text>
</comment>
<dbReference type="PROSITE" id="PS50060">
    <property type="entry name" value="MAM_2"/>
    <property type="match status" value="2"/>
</dbReference>
<organism evidence="5 6">
    <name type="scientific">Aquimarina atlantica</name>
    <dbReference type="NCBI Taxonomy" id="1317122"/>
    <lineage>
        <taxon>Bacteria</taxon>
        <taxon>Pseudomonadati</taxon>
        <taxon>Bacteroidota</taxon>
        <taxon>Flavobacteriia</taxon>
        <taxon>Flavobacteriales</taxon>
        <taxon>Flavobacteriaceae</taxon>
        <taxon>Aquimarina</taxon>
    </lineage>
</organism>
<dbReference type="EMBL" id="AQRA01000003">
    <property type="protein sequence ID" value="EZH74451.1"/>
    <property type="molecule type" value="Genomic_DNA"/>
</dbReference>
<feature type="region of interest" description="Disordered" evidence="2">
    <location>
        <begin position="319"/>
        <end position="341"/>
    </location>
</feature>
<feature type="domain" description="MAM" evidence="4">
    <location>
        <begin position="475"/>
        <end position="638"/>
    </location>
</feature>
<reference evidence="5 6" key="1">
    <citation type="submission" date="2014-04" db="EMBL/GenBank/DDBJ databases">
        <title>Aquimarina sp. 22II-S11-z7 Genome Sequencing.</title>
        <authorList>
            <person name="Lai Q."/>
        </authorList>
    </citation>
    <scope>NUCLEOTIDE SEQUENCE [LARGE SCALE GENOMIC DNA]</scope>
    <source>
        <strain evidence="5 6">22II-S11-z7</strain>
    </source>
</reference>
<accession>A0A023BWM3</accession>
<evidence type="ECO:0000259" key="4">
    <source>
        <dbReference type="PROSITE" id="PS50060"/>
    </source>
</evidence>
<dbReference type="SUPFAM" id="SSF55486">
    <property type="entry name" value="Metalloproteases ('zincins'), catalytic domain"/>
    <property type="match status" value="1"/>
</dbReference>
<dbReference type="Gene3D" id="3.40.390.10">
    <property type="entry name" value="Collagenase (Catalytic Domain)"/>
    <property type="match status" value="1"/>
</dbReference>
<dbReference type="Pfam" id="PF00629">
    <property type="entry name" value="MAM"/>
    <property type="match status" value="2"/>
</dbReference>
<name>A0A023BWM3_9FLAO</name>
<dbReference type="InterPro" id="IPR000998">
    <property type="entry name" value="MAM_dom"/>
</dbReference>
<dbReference type="Pfam" id="PF18962">
    <property type="entry name" value="Por_Secre_tail"/>
    <property type="match status" value="1"/>
</dbReference>
<dbReference type="STRING" id="1317122.ATO12_11820"/>
<feature type="compositionally biased region" description="Low complexity" evidence="2">
    <location>
        <begin position="327"/>
        <end position="337"/>
    </location>
</feature>
<feature type="signal peptide" evidence="3">
    <location>
        <begin position="1"/>
        <end position="24"/>
    </location>
</feature>
<keyword evidence="6" id="KW-1185">Reference proteome</keyword>
<dbReference type="InterPro" id="IPR026444">
    <property type="entry name" value="Secre_tail"/>
</dbReference>
<evidence type="ECO:0000313" key="5">
    <source>
        <dbReference type="EMBL" id="EZH74451.1"/>
    </source>
</evidence>
<dbReference type="Gene3D" id="2.60.120.200">
    <property type="match status" value="2"/>
</dbReference>
<dbReference type="eggNOG" id="COG4733">
    <property type="taxonomic scope" value="Bacteria"/>
</dbReference>
<dbReference type="PANTHER" id="PTHR23282">
    <property type="entry name" value="APICAL ENDOSOMAL GLYCOPROTEIN PRECURSOR"/>
    <property type="match status" value="1"/>
</dbReference>
<dbReference type="PANTHER" id="PTHR23282:SF101">
    <property type="entry name" value="MAM DOMAIN-CONTAINING PROTEIN"/>
    <property type="match status" value="1"/>
</dbReference>
<dbReference type="GO" id="GO:0005975">
    <property type="term" value="P:carbohydrate metabolic process"/>
    <property type="evidence" value="ECO:0007669"/>
    <property type="project" value="UniProtKB-ARBA"/>
</dbReference>
<evidence type="ECO:0000256" key="2">
    <source>
        <dbReference type="SAM" id="MobiDB-lite"/>
    </source>
</evidence>
<feature type="domain" description="MAM" evidence="4">
    <location>
        <begin position="300"/>
        <end position="469"/>
    </location>
</feature>